<reference evidence="2 3" key="2">
    <citation type="submission" date="2016-08" db="EMBL/GenBank/DDBJ databases">
        <title>Pervasive Adenine N6-methylation of Active Genes in Fungi.</title>
        <authorList>
            <consortium name="DOE Joint Genome Institute"/>
            <person name="Mondo S.J."/>
            <person name="Dannebaum R.O."/>
            <person name="Kuo R.C."/>
            <person name="Labutti K."/>
            <person name="Haridas S."/>
            <person name="Kuo A."/>
            <person name="Salamov A."/>
            <person name="Ahrendt S.R."/>
            <person name="Lipzen A."/>
            <person name="Sullivan W."/>
            <person name="Andreopoulos W.B."/>
            <person name="Clum A."/>
            <person name="Lindquist E."/>
            <person name="Daum C."/>
            <person name="Ramamoorthy G.K."/>
            <person name="Gryganskyi A."/>
            <person name="Culley D."/>
            <person name="Magnuson J.K."/>
            <person name="James T.Y."/>
            <person name="O'Malley M.A."/>
            <person name="Stajich J.E."/>
            <person name="Spatafora J.W."/>
            <person name="Visel A."/>
            <person name="Grigoriev I.V."/>
        </authorList>
    </citation>
    <scope>NUCLEOTIDE SEQUENCE [LARGE SCALE GENOMIC DNA]</scope>
    <source>
        <strain evidence="2 3">S4</strain>
    </source>
</reference>
<evidence type="ECO:0000313" key="2">
    <source>
        <dbReference type="EMBL" id="ORX86588.1"/>
    </source>
</evidence>
<name>A0A1Y1XLF9_9FUNG</name>
<keyword evidence="3" id="KW-1185">Reference proteome</keyword>
<reference evidence="2 3" key="1">
    <citation type="submission" date="2016-08" db="EMBL/GenBank/DDBJ databases">
        <title>A Parts List for Fungal Cellulosomes Revealed by Comparative Genomics.</title>
        <authorList>
            <consortium name="DOE Joint Genome Institute"/>
            <person name="Haitjema C.H."/>
            <person name="Gilmore S.P."/>
            <person name="Henske J.K."/>
            <person name="Solomon K.V."/>
            <person name="De Groot R."/>
            <person name="Kuo A."/>
            <person name="Mondo S.J."/>
            <person name="Salamov A.A."/>
            <person name="Labutti K."/>
            <person name="Zhao Z."/>
            <person name="Chiniquy J."/>
            <person name="Barry K."/>
            <person name="Brewer H.M."/>
            <person name="Purvine S.O."/>
            <person name="Wright A.T."/>
            <person name="Boxma B."/>
            <person name="Van Alen T."/>
            <person name="Hackstein J.H."/>
            <person name="Baker S.E."/>
            <person name="Grigoriev I.V."/>
            <person name="O'Malley M.A."/>
        </authorList>
    </citation>
    <scope>NUCLEOTIDE SEQUENCE [LARGE SCALE GENOMIC DNA]</scope>
    <source>
        <strain evidence="2 3">S4</strain>
    </source>
</reference>
<sequence length="219" mass="25271">MKLLTFTLVIITLTLLSSVFSETINYNKDENKLNPISSTITTLENKIKNEINSPWKNVYSFLDKLNIPVDYMLKDIEMLSNNSSLTVKDSLVINSLMTSLFNKVDDNVVTENNINEKEKEEENESKLKRRNGNCKCSCKMAGNCECNCDNKFVIIREIENECLKKVVGVDIQKINIKMNRNGSFSVMDYIKSLINNRKYKLKVPIIIAQYELCLYQKLQ</sequence>
<comment type="caution">
    <text evidence="2">The sequence shown here is derived from an EMBL/GenBank/DDBJ whole genome shotgun (WGS) entry which is preliminary data.</text>
</comment>
<gene>
    <name evidence="2" type="ORF">BCR32DRAFT_301240</name>
</gene>
<proteinExistence type="predicted"/>
<feature type="signal peptide" evidence="1">
    <location>
        <begin position="1"/>
        <end position="21"/>
    </location>
</feature>
<evidence type="ECO:0000313" key="3">
    <source>
        <dbReference type="Proteomes" id="UP000193944"/>
    </source>
</evidence>
<evidence type="ECO:0000256" key="1">
    <source>
        <dbReference type="SAM" id="SignalP"/>
    </source>
</evidence>
<accession>A0A1Y1XLF9</accession>
<keyword evidence="1" id="KW-0732">Signal</keyword>
<protein>
    <submittedName>
        <fullName evidence="2">Uncharacterized protein</fullName>
    </submittedName>
</protein>
<dbReference type="AlphaFoldDB" id="A0A1Y1XLF9"/>
<organism evidence="2 3">
    <name type="scientific">Anaeromyces robustus</name>
    <dbReference type="NCBI Taxonomy" id="1754192"/>
    <lineage>
        <taxon>Eukaryota</taxon>
        <taxon>Fungi</taxon>
        <taxon>Fungi incertae sedis</taxon>
        <taxon>Chytridiomycota</taxon>
        <taxon>Chytridiomycota incertae sedis</taxon>
        <taxon>Neocallimastigomycetes</taxon>
        <taxon>Neocallimastigales</taxon>
        <taxon>Neocallimastigaceae</taxon>
        <taxon>Anaeromyces</taxon>
    </lineage>
</organism>
<dbReference type="EMBL" id="MCFG01000019">
    <property type="protein sequence ID" value="ORX86588.1"/>
    <property type="molecule type" value="Genomic_DNA"/>
</dbReference>
<feature type="chain" id="PRO_5010995540" evidence="1">
    <location>
        <begin position="22"/>
        <end position="219"/>
    </location>
</feature>
<dbReference type="Proteomes" id="UP000193944">
    <property type="component" value="Unassembled WGS sequence"/>
</dbReference>